<evidence type="ECO:0000313" key="3">
    <source>
        <dbReference type="Proteomes" id="UP001597641"/>
    </source>
</evidence>
<feature type="transmembrane region" description="Helical" evidence="1">
    <location>
        <begin position="5"/>
        <end position="22"/>
    </location>
</feature>
<keyword evidence="1" id="KW-0812">Transmembrane</keyword>
<gene>
    <name evidence="2" type="ORF">ACFS7Z_05265</name>
</gene>
<dbReference type="RefSeq" id="WP_377481975.1">
    <property type="nucleotide sequence ID" value="NZ_JBHUOX010000003.1"/>
</dbReference>
<dbReference type="InterPro" id="IPR011256">
    <property type="entry name" value="Reg_factor_effector_dom_sf"/>
</dbReference>
<evidence type="ECO:0000313" key="2">
    <source>
        <dbReference type="EMBL" id="MFD2999758.1"/>
    </source>
</evidence>
<accession>A0ABW6BRP3</accession>
<dbReference type="Gene3D" id="3.20.80.10">
    <property type="entry name" value="Regulatory factor, effector binding domain"/>
    <property type="match status" value="1"/>
</dbReference>
<sequence length="173" mass="19186">MKIFFYIMAGFGIIMLVLYTYIGGFTAPEVVVITSETKYVAGQPYEGSIEDAALSKAFQRAAEVLEKKELEGMLGSIYYNDPDKSGDSLKAFIGIIVPDTNNITLPAGYELRTVPGGRKVVHAEVTANVIVAPKKLYAAVFDYAEEENLKLEDFYVEWFPQEDIGVVEVPVRK</sequence>
<protein>
    <submittedName>
        <fullName evidence="2">GyrI-like domain-containing protein</fullName>
    </submittedName>
</protein>
<reference evidence="3" key="1">
    <citation type="journal article" date="2019" name="Int. J. Syst. Evol. Microbiol.">
        <title>The Global Catalogue of Microorganisms (GCM) 10K type strain sequencing project: providing services to taxonomists for standard genome sequencing and annotation.</title>
        <authorList>
            <consortium name="The Broad Institute Genomics Platform"/>
            <consortium name="The Broad Institute Genome Sequencing Center for Infectious Disease"/>
            <person name="Wu L."/>
            <person name="Ma J."/>
        </authorList>
    </citation>
    <scope>NUCLEOTIDE SEQUENCE [LARGE SCALE GENOMIC DNA]</scope>
    <source>
        <strain evidence="3">KCTC 23984</strain>
    </source>
</reference>
<comment type="caution">
    <text evidence="2">The sequence shown here is derived from an EMBL/GenBank/DDBJ whole genome shotgun (WGS) entry which is preliminary data.</text>
</comment>
<dbReference type="EMBL" id="JBHUOX010000003">
    <property type="protein sequence ID" value="MFD2999758.1"/>
    <property type="molecule type" value="Genomic_DNA"/>
</dbReference>
<name>A0ABW6BRP3_9BACT</name>
<evidence type="ECO:0000256" key="1">
    <source>
        <dbReference type="SAM" id="Phobius"/>
    </source>
</evidence>
<keyword evidence="3" id="KW-1185">Reference proteome</keyword>
<proteinExistence type="predicted"/>
<organism evidence="2 3">
    <name type="scientific">Pontibacter toksunensis</name>
    <dbReference type="NCBI Taxonomy" id="1332631"/>
    <lineage>
        <taxon>Bacteria</taxon>
        <taxon>Pseudomonadati</taxon>
        <taxon>Bacteroidota</taxon>
        <taxon>Cytophagia</taxon>
        <taxon>Cytophagales</taxon>
        <taxon>Hymenobacteraceae</taxon>
        <taxon>Pontibacter</taxon>
    </lineage>
</organism>
<dbReference type="Proteomes" id="UP001597641">
    <property type="component" value="Unassembled WGS sequence"/>
</dbReference>
<keyword evidence="1" id="KW-0472">Membrane</keyword>
<keyword evidence="1" id="KW-1133">Transmembrane helix</keyword>